<name>A0AAD9Z7J5_9LECA</name>
<feature type="compositionally biased region" description="Gly residues" evidence="1">
    <location>
        <begin position="44"/>
        <end position="58"/>
    </location>
</feature>
<accession>A0AAD9Z7J5</accession>
<reference evidence="3" key="1">
    <citation type="submission" date="2022-11" db="EMBL/GenBank/DDBJ databases">
        <title>Chromosomal genome sequence assembly and mating type (MAT) locus characterization of the leprose asexual lichenized fungus Lepraria neglecta (Nyl.) Erichsen.</title>
        <authorList>
            <person name="Allen J.L."/>
            <person name="Pfeffer B."/>
        </authorList>
    </citation>
    <scope>NUCLEOTIDE SEQUENCE</scope>
    <source>
        <strain evidence="3">Allen 5258</strain>
    </source>
</reference>
<evidence type="ECO:0000256" key="2">
    <source>
        <dbReference type="SAM" id="SignalP"/>
    </source>
</evidence>
<dbReference type="EMBL" id="JASNWA010000007">
    <property type="protein sequence ID" value="KAK3172386.1"/>
    <property type="molecule type" value="Genomic_DNA"/>
</dbReference>
<feature type="chain" id="PRO_5042102215" evidence="2">
    <location>
        <begin position="22"/>
        <end position="189"/>
    </location>
</feature>
<feature type="region of interest" description="Disordered" evidence="1">
    <location>
        <begin position="33"/>
        <end position="60"/>
    </location>
</feature>
<evidence type="ECO:0000313" key="3">
    <source>
        <dbReference type="EMBL" id="KAK3172386.1"/>
    </source>
</evidence>
<keyword evidence="4" id="KW-1185">Reference proteome</keyword>
<proteinExistence type="predicted"/>
<evidence type="ECO:0000256" key="1">
    <source>
        <dbReference type="SAM" id="MobiDB-lite"/>
    </source>
</evidence>
<evidence type="ECO:0000313" key="4">
    <source>
        <dbReference type="Proteomes" id="UP001276659"/>
    </source>
</evidence>
<protein>
    <submittedName>
        <fullName evidence="3">Uncharacterized protein</fullName>
    </submittedName>
</protein>
<feature type="compositionally biased region" description="Pro residues" evidence="1">
    <location>
        <begin position="89"/>
        <end position="100"/>
    </location>
</feature>
<dbReference type="AlphaFoldDB" id="A0AAD9Z7J5"/>
<feature type="signal peptide" evidence="2">
    <location>
        <begin position="1"/>
        <end position="21"/>
    </location>
</feature>
<sequence length="189" mass="17705">MKTSAISSMILALAATSSVIALPITNNAQLLPRIPEDDMATPPTGGGGGDGGAGGLGSVGPEDIAEAAIRASPISGSGDEGTNTTTNDHPPPPPGPPAPLPAAGSGVGNDGLNGSPGTMGSHVAKREADLADSGPGGSGGGGGTPPAKAQPSPGIGSLAAAVYKGPPIILALAHGSPVASGGNCCSCYC</sequence>
<gene>
    <name evidence="3" type="ORF">OEA41_005707</name>
</gene>
<feature type="region of interest" description="Disordered" evidence="1">
    <location>
        <begin position="72"/>
        <end position="154"/>
    </location>
</feature>
<keyword evidence="2" id="KW-0732">Signal</keyword>
<dbReference type="Proteomes" id="UP001276659">
    <property type="component" value="Unassembled WGS sequence"/>
</dbReference>
<organism evidence="3 4">
    <name type="scientific">Lepraria neglecta</name>
    <dbReference type="NCBI Taxonomy" id="209136"/>
    <lineage>
        <taxon>Eukaryota</taxon>
        <taxon>Fungi</taxon>
        <taxon>Dikarya</taxon>
        <taxon>Ascomycota</taxon>
        <taxon>Pezizomycotina</taxon>
        <taxon>Lecanoromycetes</taxon>
        <taxon>OSLEUM clade</taxon>
        <taxon>Lecanoromycetidae</taxon>
        <taxon>Lecanorales</taxon>
        <taxon>Lecanorineae</taxon>
        <taxon>Stereocaulaceae</taxon>
        <taxon>Lepraria</taxon>
    </lineage>
</organism>
<feature type="compositionally biased region" description="Gly residues" evidence="1">
    <location>
        <begin position="134"/>
        <end position="144"/>
    </location>
</feature>
<comment type="caution">
    <text evidence="3">The sequence shown here is derived from an EMBL/GenBank/DDBJ whole genome shotgun (WGS) entry which is preliminary data.</text>
</comment>